<name>A0A1G5W0T6_9FIRM</name>
<feature type="signal peptide" evidence="1">
    <location>
        <begin position="1"/>
        <end position="25"/>
    </location>
</feature>
<dbReference type="GeneID" id="87756055"/>
<dbReference type="InterPro" id="IPR037126">
    <property type="entry name" value="PdaC/RsiV-like_sf"/>
</dbReference>
<dbReference type="OrthoDB" id="1669560at2"/>
<evidence type="ECO:0000256" key="1">
    <source>
        <dbReference type="SAM" id="SignalP"/>
    </source>
</evidence>
<accession>A0A1G5W0T6</accession>
<dbReference type="RefSeq" id="WP_091364543.1">
    <property type="nucleotide sequence ID" value="NZ_FMXA01000012.1"/>
</dbReference>
<sequence length="217" mass="24462">MKYKSYLLAAVLGVGLMAGVSTASAYTGQGTMKGNDLDITYPIVFTQRPYAQRRINDDLYRLVKDTFDSYADKEFVSAYMDYEVTYEDDDVISLLIHVSRYPDKAAHNWNETYGLVYNKRTGSRIPLSHYVRIKDAAQLQKALEEGKVQELDEAGDVQTFYKDDMFGVSELTDSYVLRKNGNIDLVYGPYGLGPYAAGTMTIPLNREAVAYFNGLNK</sequence>
<dbReference type="AlphaFoldDB" id="A0A1G5W0T6"/>
<organism evidence="2 3">
    <name type="scientific">Allisonella histaminiformans</name>
    <dbReference type="NCBI Taxonomy" id="209880"/>
    <lineage>
        <taxon>Bacteria</taxon>
        <taxon>Bacillati</taxon>
        <taxon>Bacillota</taxon>
        <taxon>Negativicutes</taxon>
        <taxon>Veillonellales</taxon>
        <taxon>Veillonellaceae</taxon>
        <taxon>Allisonella</taxon>
    </lineage>
</organism>
<evidence type="ECO:0000313" key="2">
    <source>
        <dbReference type="EMBL" id="SDA51564.1"/>
    </source>
</evidence>
<feature type="chain" id="PRO_5011454792" description="Deacetylase PdaC domain-containing protein" evidence="1">
    <location>
        <begin position="26"/>
        <end position="217"/>
    </location>
</feature>
<dbReference type="Proteomes" id="UP000199689">
    <property type="component" value="Unassembled WGS sequence"/>
</dbReference>
<gene>
    <name evidence="2" type="ORF">SAMN02910343_01032</name>
</gene>
<keyword evidence="3" id="KW-1185">Reference proteome</keyword>
<dbReference type="Gene3D" id="3.90.640.20">
    <property type="entry name" value="Heat-shock cognate protein, ATPase"/>
    <property type="match status" value="1"/>
</dbReference>
<proteinExistence type="predicted"/>
<reference evidence="2 3" key="1">
    <citation type="submission" date="2016-10" db="EMBL/GenBank/DDBJ databases">
        <authorList>
            <person name="de Groot N.N."/>
        </authorList>
    </citation>
    <scope>NUCLEOTIDE SEQUENCE [LARGE SCALE GENOMIC DNA]</scope>
    <source>
        <strain evidence="2 3">DSM 15230</strain>
    </source>
</reference>
<evidence type="ECO:0008006" key="4">
    <source>
        <dbReference type="Google" id="ProtNLM"/>
    </source>
</evidence>
<dbReference type="EMBL" id="FMXA01000012">
    <property type="protein sequence ID" value="SDA51564.1"/>
    <property type="molecule type" value="Genomic_DNA"/>
</dbReference>
<keyword evidence="1" id="KW-0732">Signal</keyword>
<dbReference type="Gene3D" id="3.30.565.40">
    <property type="entry name" value="Fervidobacterium nodosum Rt17-B1 like"/>
    <property type="match status" value="1"/>
</dbReference>
<evidence type="ECO:0000313" key="3">
    <source>
        <dbReference type="Proteomes" id="UP000199689"/>
    </source>
</evidence>
<protein>
    <recommendedName>
        <fullName evidence="4">Deacetylase PdaC domain-containing protein</fullName>
    </recommendedName>
</protein>